<reference evidence="2" key="1">
    <citation type="submission" date="2017-09" db="EMBL/GenBank/DDBJ databases">
        <title>Depth-based differentiation of microbial function through sediment-hosted aquifers and enrichment of novel symbionts in the deep terrestrial subsurface.</title>
        <authorList>
            <person name="Probst A.J."/>
            <person name="Ladd B."/>
            <person name="Jarett J.K."/>
            <person name="Geller-Mcgrath D.E."/>
            <person name="Sieber C.M.K."/>
            <person name="Emerson J.B."/>
            <person name="Anantharaman K."/>
            <person name="Thomas B.C."/>
            <person name="Malmstrom R."/>
            <person name="Stieglmeier M."/>
            <person name="Klingl A."/>
            <person name="Woyke T."/>
            <person name="Ryan C.M."/>
            <person name="Banfield J.F."/>
        </authorList>
    </citation>
    <scope>NUCLEOTIDE SEQUENCE [LARGE SCALE GENOMIC DNA]</scope>
</reference>
<proteinExistence type="predicted"/>
<comment type="caution">
    <text evidence="1">The sequence shown here is derived from an EMBL/GenBank/DDBJ whole genome shotgun (WGS) entry which is preliminary data.</text>
</comment>
<dbReference type="Gene3D" id="3.40.50.300">
    <property type="entry name" value="P-loop containing nucleotide triphosphate hydrolases"/>
    <property type="match status" value="1"/>
</dbReference>
<dbReference type="AlphaFoldDB" id="A0A2M7FC83"/>
<feature type="non-terminal residue" evidence="1">
    <location>
        <position position="117"/>
    </location>
</feature>
<gene>
    <name evidence="1" type="ORF">COW49_03845</name>
</gene>
<name>A0A2M7FC83_9BACT</name>
<evidence type="ECO:0000313" key="1">
    <source>
        <dbReference type="EMBL" id="PIV86717.1"/>
    </source>
</evidence>
<accession>A0A2M7FC83</accession>
<dbReference type="InterPro" id="IPR027417">
    <property type="entry name" value="P-loop_NTPase"/>
</dbReference>
<protein>
    <submittedName>
        <fullName evidence="1">Uncharacterized protein</fullName>
    </submittedName>
</protein>
<evidence type="ECO:0000313" key="2">
    <source>
        <dbReference type="Proteomes" id="UP000228497"/>
    </source>
</evidence>
<dbReference type="Proteomes" id="UP000228497">
    <property type="component" value="Unassembled WGS sequence"/>
</dbReference>
<dbReference type="EMBL" id="PFFD01000181">
    <property type="protein sequence ID" value="PIV86717.1"/>
    <property type="molecule type" value="Genomic_DNA"/>
</dbReference>
<organism evidence="1 2">
    <name type="scientific">Candidatus Kaiserbacteria bacterium CG17_big_fil_post_rev_8_21_14_2_50_51_7</name>
    <dbReference type="NCBI Taxonomy" id="1974613"/>
    <lineage>
        <taxon>Bacteria</taxon>
        <taxon>Candidatus Kaiseribacteriota</taxon>
    </lineage>
</organism>
<sequence length="117" mass="13298">MDSGIRRALIVWHRRSGKTKTLLNFAIKKAFERVGAYYHAFPEYGQGRKIIWDGIDREGNNLLDIHIPHSIRKSANKTEMKIELINGSIYQIIGADNYDSLVGPNPVGIIFDEWAVS</sequence>